<keyword evidence="7 14" id="KW-0694">RNA-binding</keyword>
<comment type="similarity">
    <text evidence="9">Belongs to the DEAD box helicase family. DDX24/MAK5 subfamily.</text>
</comment>
<organism evidence="20">
    <name type="scientific">Bactrocera dorsalis</name>
    <name type="common">Oriental fruit fly</name>
    <name type="synonym">Dacus dorsalis</name>
    <dbReference type="NCBI Taxonomy" id="27457"/>
    <lineage>
        <taxon>Eukaryota</taxon>
        <taxon>Metazoa</taxon>
        <taxon>Ecdysozoa</taxon>
        <taxon>Arthropoda</taxon>
        <taxon>Hexapoda</taxon>
        <taxon>Insecta</taxon>
        <taxon>Pterygota</taxon>
        <taxon>Neoptera</taxon>
        <taxon>Endopterygota</taxon>
        <taxon>Diptera</taxon>
        <taxon>Brachycera</taxon>
        <taxon>Muscomorpha</taxon>
        <taxon>Tephritoidea</taxon>
        <taxon>Tephritidae</taxon>
        <taxon>Bactrocera</taxon>
        <taxon>Bactrocera</taxon>
    </lineage>
</organism>
<evidence type="ECO:0000256" key="11">
    <source>
        <dbReference type="ARBA" id="ARBA00054398"/>
    </source>
</evidence>
<proteinExistence type="inferred from homology"/>
<comment type="subunit">
    <text evidence="12">Interacts with FADD. Interacts with RIPK1; this interaction disrupts RLR signaling activation of IFN-dependent transcription factor IRF7. Interacts with NIP7. Interacts with EP300; this interaction prevents TP53 acetylation mediated by EP300.</text>
</comment>
<keyword evidence="15" id="KW-0175">Coiled coil</keyword>
<comment type="function">
    <text evidence="11">ATP-dependent RNA helicase that plays a role in various aspects of RNA metabolism including pre-mRNA splicing and is thereby involved in different biological processes such as cell cycle regulation or innate immunity. Plays an inhibitory role in TP53 transcriptional activity and subsequently in TP53 controlled cell growth arrest and senescence by inhibiting its EP300 mediated acetylation. Negatively regulates cytosolic RNA-mediated innate immune signaling at least in part by affecting RIPK1/IRF7 interactions. Alternatively, possesses antiviral activity by recognizing gammaherpesvirus transcripts in the context of lytic reactivation. Plays an essential role in cell cycle regulation in vascular smooth muscle cells by interacting with and regulating FANCA (Fanconi anemia complementation group A) mRNA.</text>
</comment>
<feature type="domain" description="Helicase ATP-binding" evidence="17">
    <location>
        <begin position="239"/>
        <end position="479"/>
    </location>
</feature>
<feature type="short sequence motif" description="Q motif" evidence="13">
    <location>
        <begin position="207"/>
        <end position="235"/>
    </location>
</feature>
<evidence type="ECO:0000256" key="6">
    <source>
        <dbReference type="ARBA" id="ARBA00022840"/>
    </source>
</evidence>
<evidence type="ECO:0000256" key="15">
    <source>
        <dbReference type="SAM" id="Coils"/>
    </source>
</evidence>
<feature type="compositionally biased region" description="Basic residues" evidence="16">
    <location>
        <begin position="134"/>
        <end position="144"/>
    </location>
</feature>
<evidence type="ECO:0000256" key="5">
    <source>
        <dbReference type="ARBA" id="ARBA00022806"/>
    </source>
</evidence>
<dbReference type="GO" id="GO:0003723">
    <property type="term" value="F:RNA binding"/>
    <property type="evidence" value="ECO:0007669"/>
    <property type="project" value="UniProtKB-UniRule"/>
</dbReference>
<dbReference type="PROSITE" id="PS51195">
    <property type="entry name" value="Q_MOTIF"/>
    <property type="match status" value="1"/>
</dbReference>
<evidence type="ECO:0000256" key="16">
    <source>
        <dbReference type="SAM" id="MobiDB-lite"/>
    </source>
</evidence>
<feature type="region of interest" description="Disordered" evidence="16">
    <location>
        <begin position="284"/>
        <end position="335"/>
    </location>
</feature>
<evidence type="ECO:0000256" key="4">
    <source>
        <dbReference type="ARBA" id="ARBA00022801"/>
    </source>
</evidence>
<name>A0A034VGI5_BACDO</name>
<sequence>MPAFKTKKIKVQQKSNKIKTIEDALENKAWEKVKIKGNIISDDGGGFEGLIGLEVLEEYDPKLVETAKGKRSRKEKRKESKLEAKKRKLEKQSNSGTDEEDKSDIESDDDTETTTHKNRKERLAERKLNLIEKRKAKREKRKQKKNENKPDSDVQLDQSNEEEYPPDRFALLRPPVEDNDVNIETSDDETEAPQLLNASAISVDDLEGWNGLGVPQVILQAIAEKGFKSPTEIQAMTLPAAILGKKDILGAAETGSGKTLAFGIPLLAGIMELKSKNLRSGIRKAPKVKGQTQDVKSKAIEEDRELTPPPEELDFYPSLPTEDEASDSEDDEEHNGPLYAVVLTPTRELAVQVRDHLVAAAKYTGIKVAAIFGGLAVAKQERLLKRCPEIVVATPGRLWELYQQENPHLSKIEDISFLVIDETDRMVEKGHFEELRSLLKVLNANEEKKQTRQNFIFSATLTLVHDLPEHMQRRNVGKRPKFIKQTPGMKIQGLIEELGISQPKIVDITRSQQTAHNLTECRLICSIDQKDYYLYYFVQRHPGRTIVFCNSIDCVKRLTTLFGLLECAPLPLHANMVQKQRLKNLERFRDNPNGFLIATDVAARGLDIPNVEHVIHYQVPRTSENYVHRSGRTARANKNGITVMLMEPGEVKNYVKLYKTLDRSEDLPLFPVSEKYLRAVKERVNLAREVDKLELKQRRTQSEIGWMKKHAEEMDMIIDGFNDESGSDQDEDAFVIERRRDRMHLENIRGQLRSLLSKPMFPSGFSFKYPTSTGQLQMPAIGNSATDTDKGSAVNVMKAAIEDLKEAKKNRNKKRKLA</sequence>
<keyword evidence="2" id="KW-0597">Phosphoprotein</keyword>
<evidence type="ECO:0000313" key="20">
    <source>
        <dbReference type="EMBL" id="JAC40900.1"/>
    </source>
</evidence>
<dbReference type="PROSITE" id="PS51194">
    <property type="entry name" value="HELICASE_CTER"/>
    <property type="match status" value="1"/>
</dbReference>
<evidence type="ECO:0000256" key="9">
    <source>
        <dbReference type="ARBA" id="ARBA00038457"/>
    </source>
</evidence>
<evidence type="ECO:0000256" key="2">
    <source>
        <dbReference type="ARBA" id="ARBA00022553"/>
    </source>
</evidence>
<dbReference type="Pfam" id="PF00270">
    <property type="entry name" value="DEAD"/>
    <property type="match status" value="1"/>
</dbReference>
<keyword evidence="5 14" id="KW-0347">Helicase</keyword>
<evidence type="ECO:0000259" key="18">
    <source>
        <dbReference type="PROSITE" id="PS51194"/>
    </source>
</evidence>
<comment type="subcellular location">
    <subcellularLocation>
        <location evidence="1">Nucleus</location>
    </subcellularLocation>
</comment>
<evidence type="ECO:0000256" key="13">
    <source>
        <dbReference type="PROSITE-ProRule" id="PRU00552"/>
    </source>
</evidence>
<dbReference type="InterPro" id="IPR011545">
    <property type="entry name" value="DEAD/DEAH_box_helicase_dom"/>
</dbReference>
<evidence type="ECO:0000259" key="19">
    <source>
        <dbReference type="PROSITE" id="PS51195"/>
    </source>
</evidence>
<dbReference type="CDD" id="cd18787">
    <property type="entry name" value="SF2_C_DEAD"/>
    <property type="match status" value="1"/>
</dbReference>
<dbReference type="AlphaFoldDB" id="A0A034VGI5"/>
<dbReference type="SUPFAM" id="SSF52540">
    <property type="entry name" value="P-loop containing nucleoside triphosphate hydrolases"/>
    <property type="match status" value="2"/>
</dbReference>
<feature type="region of interest" description="Disordered" evidence="16">
    <location>
        <begin position="62"/>
        <end position="173"/>
    </location>
</feature>
<dbReference type="SMART" id="SM00490">
    <property type="entry name" value="HELICc"/>
    <property type="match status" value="1"/>
</dbReference>
<gene>
    <name evidence="20" type="primary">DDX24</name>
</gene>
<dbReference type="EC" id="3.6.4.13" evidence="14"/>
<dbReference type="GO" id="GO:0005524">
    <property type="term" value="F:ATP binding"/>
    <property type="evidence" value="ECO:0007669"/>
    <property type="project" value="UniProtKB-UniRule"/>
</dbReference>
<dbReference type="InterPro" id="IPR001650">
    <property type="entry name" value="Helicase_C-like"/>
</dbReference>
<dbReference type="PANTHER" id="PTHR24031">
    <property type="entry name" value="RNA HELICASE"/>
    <property type="match status" value="1"/>
</dbReference>
<feature type="domain" description="Helicase C-terminal" evidence="18">
    <location>
        <begin position="529"/>
        <end position="678"/>
    </location>
</feature>
<comment type="catalytic activity">
    <reaction evidence="10 14">
        <text>ATP + H2O = ADP + phosphate + H(+)</text>
        <dbReference type="Rhea" id="RHEA:13065"/>
        <dbReference type="ChEBI" id="CHEBI:15377"/>
        <dbReference type="ChEBI" id="CHEBI:15378"/>
        <dbReference type="ChEBI" id="CHEBI:30616"/>
        <dbReference type="ChEBI" id="CHEBI:43474"/>
        <dbReference type="ChEBI" id="CHEBI:456216"/>
        <dbReference type="EC" id="3.6.4.13"/>
    </reaction>
</comment>
<feature type="compositionally biased region" description="Acidic residues" evidence="16">
    <location>
        <begin position="97"/>
        <end position="112"/>
    </location>
</feature>
<feature type="compositionally biased region" description="Basic and acidic residues" evidence="16">
    <location>
        <begin position="121"/>
        <end position="133"/>
    </location>
</feature>
<evidence type="ECO:0000256" key="7">
    <source>
        <dbReference type="ARBA" id="ARBA00022884"/>
    </source>
</evidence>
<evidence type="ECO:0000256" key="12">
    <source>
        <dbReference type="ARBA" id="ARBA00064166"/>
    </source>
</evidence>
<dbReference type="EMBL" id="GAKP01018052">
    <property type="protein sequence ID" value="JAC40900.1"/>
    <property type="molecule type" value="Transcribed_RNA"/>
</dbReference>
<feature type="domain" description="DEAD-box RNA helicase Q" evidence="19">
    <location>
        <begin position="207"/>
        <end position="235"/>
    </location>
</feature>
<keyword evidence="6 14" id="KW-0067">ATP-binding</keyword>
<dbReference type="Pfam" id="PF00271">
    <property type="entry name" value="Helicase_C"/>
    <property type="match status" value="1"/>
</dbReference>
<accession>A0A034VGI5</accession>
<dbReference type="FunFam" id="3.40.50.300:FF:001059">
    <property type="entry name" value="ATP-dependent RNA helicase DDX24"/>
    <property type="match status" value="1"/>
</dbReference>
<evidence type="ECO:0000256" key="8">
    <source>
        <dbReference type="ARBA" id="ARBA00023242"/>
    </source>
</evidence>
<dbReference type="SMART" id="SM00487">
    <property type="entry name" value="DEXDc"/>
    <property type="match status" value="1"/>
</dbReference>
<dbReference type="InterPro" id="IPR014001">
    <property type="entry name" value="Helicase_ATP-bd"/>
</dbReference>
<dbReference type="GO" id="GO:0005634">
    <property type="term" value="C:nucleus"/>
    <property type="evidence" value="ECO:0007669"/>
    <property type="project" value="UniProtKB-SubCell"/>
</dbReference>
<dbReference type="CDD" id="cd17946">
    <property type="entry name" value="DEADc_DDX24"/>
    <property type="match status" value="1"/>
</dbReference>
<evidence type="ECO:0000256" key="10">
    <source>
        <dbReference type="ARBA" id="ARBA00047984"/>
    </source>
</evidence>
<keyword evidence="4 14" id="KW-0378">Hydrolase</keyword>
<dbReference type="Gene3D" id="3.40.50.300">
    <property type="entry name" value="P-loop containing nucleotide triphosphate hydrolases"/>
    <property type="match status" value="2"/>
</dbReference>
<dbReference type="InterPro" id="IPR014014">
    <property type="entry name" value="RNA_helicase_DEAD_Q_motif"/>
</dbReference>
<dbReference type="GO" id="GO:0003724">
    <property type="term" value="F:RNA helicase activity"/>
    <property type="evidence" value="ECO:0007669"/>
    <property type="project" value="UniProtKB-EC"/>
</dbReference>
<comment type="domain">
    <text evidence="14">The Q motif is unique to and characteristic of the DEAD box family of RNA helicases and controls ATP binding and hydrolysis.</text>
</comment>
<keyword evidence="3 14" id="KW-0547">Nucleotide-binding</keyword>
<evidence type="ECO:0000256" key="3">
    <source>
        <dbReference type="ARBA" id="ARBA00022741"/>
    </source>
</evidence>
<feature type="compositionally biased region" description="Acidic residues" evidence="16">
    <location>
        <begin position="321"/>
        <end position="333"/>
    </location>
</feature>
<evidence type="ECO:0000256" key="1">
    <source>
        <dbReference type="ARBA" id="ARBA00004123"/>
    </source>
</evidence>
<protein>
    <recommendedName>
        <fullName evidence="14">ATP-dependent RNA helicase</fullName>
        <ecNumber evidence="14">3.6.4.13</ecNumber>
    </recommendedName>
</protein>
<keyword evidence="8" id="KW-0539">Nucleus</keyword>
<dbReference type="PROSITE" id="PS51192">
    <property type="entry name" value="HELICASE_ATP_BIND_1"/>
    <property type="match status" value="1"/>
</dbReference>
<comment type="function">
    <text evidence="14">RNA helicase.</text>
</comment>
<reference evidence="20" key="1">
    <citation type="journal article" date="2014" name="BMC Genomics">
        <title>Characterizing the developmental transcriptome of the oriental fruit fly, Bactrocera dorsalis (Diptera: Tephritidae) through comparative genomic analysis with Drosophila melanogaster utilizing modENCODE datasets.</title>
        <authorList>
            <person name="Geib S.M."/>
            <person name="Calla B."/>
            <person name="Hall B."/>
            <person name="Hou S."/>
            <person name="Manoukis N.C."/>
        </authorList>
    </citation>
    <scope>NUCLEOTIDE SEQUENCE</scope>
    <source>
        <strain evidence="20">Punador</strain>
    </source>
</reference>
<evidence type="ECO:0000259" key="17">
    <source>
        <dbReference type="PROSITE" id="PS51192"/>
    </source>
</evidence>
<feature type="coiled-coil region" evidence="15">
    <location>
        <begin position="676"/>
        <end position="703"/>
    </location>
</feature>
<dbReference type="OrthoDB" id="4310724at2759"/>
<evidence type="ECO:0000256" key="14">
    <source>
        <dbReference type="RuleBase" id="RU365068"/>
    </source>
</evidence>
<dbReference type="InterPro" id="IPR027417">
    <property type="entry name" value="P-loop_NTPase"/>
</dbReference>
<dbReference type="GO" id="GO:0016787">
    <property type="term" value="F:hydrolase activity"/>
    <property type="evidence" value="ECO:0007669"/>
    <property type="project" value="UniProtKB-KW"/>
</dbReference>